<evidence type="ECO:0000256" key="1">
    <source>
        <dbReference type="SAM" id="MobiDB-lite"/>
    </source>
</evidence>
<feature type="compositionally biased region" description="Polar residues" evidence="1">
    <location>
        <begin position="19"/>
        <end position="37"/>
    </location>
</feature>
<keyword evidence="3" id="KW-1185">Reference proteome</keyword>
<evidence type="ECO:0000313" key="2">
    <source>
        <dbReference type="EMBL" id="RZT66317.1"/>
    </source>
</evidence>
<dbReference type="Pfam" id="PF20060">
    <property type="entry name" value="DUF6459"/>
    <property type="match status" value="1"/>
</dbReference>
<dbReference type="OrthoDB" id="4990025at2"/>
<dbReference type="RefSeq" id="WP_130453911.1">
    <property type="nucleotide sequence ID" value="NZ_QYAG01000001.1"/>
</dbReference>
<dbReference type="InterPro" id="IPR045596">
    <property type="entry name" value="DUF6459"/>
</dbReference>
<dbReference type="EMBL" id="SHKI01000004">
    <property type="protein sequence ID" value="RZT66317.1"/>
    <property type="molecule type" value="Genomic_DNA"/>
</dbReference>
<sequence length="191" mass="20179">MPHAAHHSAVPAAALRTPAPNTAPQRGATATQRTGTQRGAGAQRGLGPRRRAGHLQAVPANPAAHAPAVVLPVPGERPPDLAPTPARIQRLALAAFEVLEGTRALGQLAGAVTPEVARTLKWRRTARTERRTLYGDQRVIVATPGPAHLSEPRPGVIEATVVLHARGRTSAVALRFELLGTHWRATHLTVL</sequence>
<feature type="region of interest" description="Disordered" evidence="1">
    <location>
        <begin position="1"/>
        <end position="50"/>
    </location>
</feature>
<gene>
    <name evidence="2" type="ORF">EV139_1753</name>
</gene>
<protein>
    <submittedName>
        <fullName evidence="2">Uncharacterized protein</fullName>
    </submittedName>
</protein>
<organism evidence="2 3">
    <name type="scientific">Leucobacter luti</name>
    <dbReference type="NCBI Taxonomy" id="340320"/>
    <lineage>
        <taxon>Bacteria</taxon>
        <taxon>Bacillati</taxon>
        <taxon>Actinomycetota</taxon>
        <taxon>Actinomycetes</taxon>
        <taxon>Micrococcales</taxon>
        <taxon>Microbacteriaceae</taxon>
        <taxon>Leucobacter</taxon>
    </lineage>
</organism>
<name>A0A4Q7U0C0_9MICO</name>
<evidence type="ECO:0000313" key="3">
    <source>
        <dbReference type="Proteomes" id="UP000291832"/>
    </source>
</evidence>
<reference evidence="2 3" key="1">
    <citation type="journal article" date="2015" name="Stand. Genomic Sci.">
        <title>Genomic Encyclopedia of Bacterial and Archaeal Type Strains, Phase III: the genomes of soil and plant-associated and newly described type strains.</title>
        <authorList>
            <person name="Whitman W.B."/>
            <person name="Woyke T."/>
            <person name="Klenk H.P."/>
            <person name="Zhou Y."/>
            <person name="Lilburn T.G."/>
            <person name="Beck B.J."/>
            <person name="De Vos P."/>
            <person name="Vandamme P."/>
            <person name="Eisen J.A."/>
            <person name="Garrity G."/>
            <person name="Hugenholtz P."/>
            <person name="Kyrpides N.C."/>
        </authorList>
    </citation>
    <scope>NUCLEOTIDE SEQUENCE [LARGE SCALE GENOMIC DNA]</scope>
    <source>
        <strain evidence="2 3">RF6</strain>
    </source>
</reference>
<proteinExistence type="predicted"/>
<comment type="caution">
    <text evidence="2">The sequence shown here is derived from an EMBL/GenBank/DDBJ whole genome shotgun (WGS) entry which is preliminary data.</text>
</comment>
<dbReference type="AlphaFoldDB" id="A0A4Q7U0C0"/>
<accession>A0A4Q7U0C0</accession>
<dbReference type="Proteomes" id="UP000291832">
    <property type="component" value="Unassembled WGS sequence"/>
</dbReference>